<name>Q20XQ3_RHOPB</name>
<dbReference type="AlphaFoldDB" id="Q20XQ3"/>
<evidence type="ECO:0000256" key="2">
    <source>
        <dbReference type="SAM" id="SignalP"/>
    </source>
</evidence>
<dbReference type="InterPro" id="IPR019812">
    <property type="entry name" value="Hydgase_assmbl_chp_CS"/>
</dbReference>
<dbReference type="RefSeq" id="WP_011474961.1">
    <property type="nucleotide sequence ID" value="NC_007925.1"/>
</dbReference>
<proteinExistence type="inferred from homology"/>
<organism evidence="3">
    <name type="scientific">Rhodopseudomonas palustris (strain BisB18)</name>
    <dbReference type="NCBI Taxonomy" id="316056"/>
    <lineage>
        <taxon>Bacteria</taxon>
        <taxon>Pseudomonadati</taxon>
        <taxon>Pseudomonadota</taxon>
        <taxon>Alphaproteobacteria</taxon>
        <taxon>Hyphomicrobiales</taxon>
        <taxon>Nitrobacteraceae</taxon>
        <taxon>Rhodopseudomonas</taxon>
    </lineage>
</organism>
<feature type="chain" id="PRO_5004199601" evidence="2">
    <location>
        <begin position="24"/>
        <end position="116"/>
    </location>
</feature>
<gene>
    <name evidence="3" type="ordered locus">RPC_4561</name>
</gene>
<dbReference type="GO" id="GO:0051604">
    <property type="term" value="P:protein maturation"/>
    <property type="evidence" value="ECO:0007669"/>
    <property type="project" value="TreeGrafter"/>
</dbReference>
<evidence type="ECO:0000256" key="1">
    <source>
        <dbReference type="ARBA" id="ARBA00006018"/>
    </source>
</evidence>
<dbReference type="GO" id="GO:0005506">
    <property type="term" value="F:iron ion binding"/>
    <property type="evidence" value="ECO:0007669"/>
    <property type="project" value="TreeGrafter"/>
</dbReference>
<evidence type="ECO:0000313" key="3">
    <source>
        <dbReference type="EMBL" id="ABD90083.1"/>
    </source>
</evidence>
<feature type="signal peptide" evidence="2">
    <location>
        <begin position="1"/>
        <end position="23"/>
    </location>
</feature>
<dbReference type="SUPFAM" id="SSF159127">
    <property type="entry name" value="HupF/HypC-like"/>
    <property type="match status" value="1"/>
</dbReference>
<dbReference type="Gene3D" id="2.30.30.140">
    <property type="match status" value="1"/>
</dbReference>
<dbReference type="Pfam" id="PF01455">
    <property type="entry name" value="HupF_HypC"/>
    <property type="match status" value="1"/>
</dbReference>
<dbReference type="STRING" id="316056.RPC_4561"/>
<dbReference type="PANTHER" id="PTHR35177">
    <property type="entry name" value="HYDROGENASE MATURATION FACTOR HYBG"/>
    <property type="match status" value="1"/>
</dbReference>
<dbReference type="EMBL" id="CP000301">
    <property type="protein sequence ID" value="ABD90083.1"/>
    <property type="molecule type" value="Genomic_DNA"/>
</dbReference>
<reference evidence="3" key="1">
    <citation type="submission" date="2006-03" db="EMBL/GenBank/DDBJ databases">
        <title>Complete sequence of Rhodopseudomonas palustris BisB18.</title>
        <authorList>
            <consortium name="US DOE Joint Genome Institute"/>
            <person name="Copeland A."/>
            <person name="Lucas S."/>
            <person name="Lapidus A."/>
            <person name="Barry K."/>
            <person name="Detter J.C."/>
            <person name="Glavina del Rio T."/>
            <person name="Hammon N."/>
            <person name="Israni S."/>
            <person name="Dalin E."/>
            <person name="Tice H."/>
            <person name="Pitluck S."/>
            <person name="Chain P."/>
            <person name="Malfatti S."/>
            <person name="Shin M."/>
            <person name="Vergez L."/>
            <person name="Schmutz J."/>
            <person name="Larimer F."/>
            <person name="Land M."/>
            <person name="Hauser L."/>
            <person name="Pelletier D.A."/>
            <person name="Kyrpides N."/>
            <person name="Anderson I."/>
            <person name="Oda Y."/>
            <person name="Harwood C.S."/>
            <person name="Richardson P."/>
        </authorList>
    </citation>
    <scope>NUCLEOTIDE SEQUENCE [LARGE SCALE GENOMIC DNA]</scope>
    <source>
        <strain evidence="3">BisB18</strain>
    </source>
</reference>
<dbReference type="PROSITE" id="PS01097">
    <property type="entry name" value="HUPF_HYPC"/>
    <property type="match status" value="1"/>
</dbReference>
<dbReference type="KEGG" id="rpc:RPC_4561"/>
<dbReference type="NCBIfam" id="TIGR00074">
    <property type="entry name" value="hypC_hupF"/>
    <property type="match status" value="1"/>
</dbReference>
<dbReference type="GO" id="GO:1902670">
    <property type="term" value="F:carbon dioxide binding"/>
    <property type="evidence" value="ECO:0007669"/>
    <property type="project" value="TreeGrafter"/>
</dbReference>
<keyword evidence="2" id="KW-0732">Signal</keyword>
<dbReference type="HOGENOM" id="CLU_159381_1_1_5"/>
<sequence>MCIALPCKIVAVADSALMLVAVAAEGESAHEIVSAALLVSPQRPVEDLVGAFVLIHAGFAISRIDEAEARSRQQVFAALRGGTDAIDLDDFYASTTDAPALPGFCAERRPLPDTAS</sequence>
<dbReference type="eggNOG" id="COG0298">
    <property type="taxonomic scope" value="Bacteria"/>
</dbReference>
<dbReference type="PANTHER" id="PTHR35177:SF2">
    <property type="entry name" value="HYDROGENASE MATURATION FACTOR HYBG"/>
    <property type="match status" value="1"/>
</dbReference>
<protein>
    <submittedName>
        <fullName evidence="3">Hydrogenase expression/formation protein (HUPF/HYPC)</fullName>
    </submittedName>
</protein>
<dbReference type="OrthoDB" id="9806017at2"/>
<dbReference type="InterPro" id="IPR001109">
    <property type="entry name" value="Hydrogenase_HupF/HypC"/>
</dbReference>
<accession>Q20XQ3</accession>
<dbReference type="PRINTS" id="PR00445">
    <property type="entry name" value="HUPFHYPC"/>
</dbReference>
<comment type="similarity">
    <text evidence="1">Belongs to the HupF/HypC family.</text>
</comment>